<evidence type="ECO:0000313" key="3">
    <source>
        <dbReference type="Proteomes" id="UP000002258"/>
    </source>
</evidence>
<keyword evidence="3" id="KW-1185">Reference proteome</keyword>
<protein>
    <submittedName>
        <fullName evidence="2">Uncharacterized protein</fullName>
    </submittedName>
</protein>
<gene>
    <name evidence="2" type="ORF">PICST_28879</name>
</gene>
<dbReference type="EMBL" id="AAVQ01000002">
    <property type="protein sequence ID" value="EAZ63000.2"/>
    <property type="molecule type" value="Genomic_DNA"/>
</dbReference>
<dbReference type="GeneID" id="4851619"/>
<dbReference type="HOGENOM" id="CLU_282865_0_0_1"/>
<dbReference type="InParanoid" id="A3GH70"/>
<name>A3GH70_PICST</name>
<dbReference type="RefSeq" id="XP_001387023.2">
    <property type="nucleotide sequence ID" value="XM_001386986.1"/>
</dbReference>
<reference evidence="2 3" key="1">
    <citation type="journal article" date="2007" name="Nat. Biotechnol.">
        <title>Genome sequence of the lignocellulose-bioconverting and xylose-fermenting yeast Pichia stipitis.</title>
        <authorList>
            <person name="Jeffries T.W."/>
            <person name="Grigoriev I.V."/>
            <person name="Grimwood J."/>
            <person name="Laplaza J.M."/>
            <person name="Aerts A."/>
            <person name="Salamov A."/>
            <person name="Schmutz J."/>
            <person name="Lindquist E."/>
            <person name="Dehal P."/>
            <person name="Shapiro H."/>
            <person name="Jin Y.S."/>
            <person name="Passoth V."/>
            <person name="Richardson P.M."/>
        </authorList>
    </citation>
    <scope>NUCLEOTIDE SEQUENCE [LARGE SCALE GENOMIC DNA]</scope>
    <source>
        <strain evidence="3">ATCC 58785 / CBS 6054 / NBRC 10063 / NRRL Y-11545</strain>
    </source>
</reference>
<organism evidence="2 3">
    <name type="scientific">Scheffersomyces stipitis (strain ATCC 58785 / CBS 6054 / NBRC 10063 / NRRL Y-11545)</name>
    <name type="common">Yeast</name>
    <name type="synonym">Pichia stipitis</name>
    <dbReference type="NCBI Taxonomy" id="322104"/>
    <lineage>
        <taxon>Eukaryota</taxon>
        <taxon>Fungi</taxon>
        <taxon>Dikarya</taxon>
        <taxon>Ascomycota</taxon>
        <taxon>Saccharomycotina</taxon>
        <taxon>Pichiomycetes</taxon>
        <taxon>Debaryomycetaceae</taxon>
        <taxon>Scheffersomyces</taxon>
    </lineage>
</organism>
<feature type="region of interest" description="Disordered" evidence="1">
    <location>
        <begin position="486"/>
        <end position="520"/>
    </location>
</feature>
<evidence type="ECO:0000256" key="1">
    <source>
        <dbReference type="SAM" id="MobiDB-lite"/>
    </source>
</evidence>
<accession>A3GH70</accession>
<dbReference type="KEGG" id="pic:PICST_28879"/>
<feature type="region of interest" description="Disordered" evidence="1">
    <location>
        <begin position="681"/>
        <end position="711"/>
    </location>
</feature>
<sequence>MCFSPFRRRECTASFQPHNTSDALFSSLLFKEKNYDSNRASERTQNIPLIQKDFGPLFAFEQLAIPLLILDLMEEDQSLECRWKTWVRADKTNQFLWLLNRFRKRKFCTPADFDLFHNHQYHHEDDKTYVAACNLRSANATITTSTFTDALRTENTVHDTLATFFQKCKPSFLIPHLFGSRSAAISSILETVDLISPVELSLAQESDSNIAPESVESVSPLEPFESVKTCSLSFIAIYNEESESDADDYHNQIETAATSTEVKSKPGHGHRSRISQMLARMSFRWRTSRSEIAGTAPTGNPIKTSITANTASFTNPCLTSVATFVTHDPKIADRKEESEPKRLENQNLLSPLLGYTLHGVGVPEKVDKGYRQSENSYSITRKVEVTAPMKLENSRNKVNKVEKVGPKDCAFELHTKIKDSGTFKTCDHVSSITESISILGRDCQLPVFKSVPSKNLDADSLKCELSFETDNIVGIVIPIHAASATTTATNSDPDGLLGQGENPERSTGNKGWANGFSDPDAIEQSQIPKIKSSLNRRKLKKSMNSITAAVIGQLEDGEQLQAEYSDSVQASMKEPETEIELVPQSQPLYHDCECWAASPAASLRCVISHHRTIALMLEGTPLGEISKPGFQPVPETESELKSVPETVPVQIVSNYDSVTNSEHWQPFRTLHYWSEVHHEASPEVQISGKPDEPEPEAEVRPKPESISEPKSEPGFVLRVKRQFEVASEFNPVNEFQKVILGAKYVDHNFNFKWSPLELNSLVKGNENEKIFENDAVCIENVASEVIVPDSLPIKIVSKPKSFIPEGPFGVASDSIVPHTHSNTNNHTTNSSISIACMTPLQNFHQPAPQEQRMQLSPRPHLEVFNDSHPSNFSSPNISNFIQMIQMICLPATPNPCTIVEMQPKNFDYHYNSNIVYIPCNMEQICKQLIEMGLGSRESFRHYLRAPPKSMNEPVFISQTAVSVGQVPSMLGKFIADGAIDPQDVSEIYFGACPDYSSNVRNVTSLDDFVRHLQVIQEKVLEANGVVLSRWLEYPSYHCTGFEYSKKPYSLPNPPPYQIPIHHPYGIYSLKRRHPHLGLLFSFTRLDEQARRIKGRIKFELGIY</sequence>
<feature type="compositionally biased region" description="Basic and acidic residues" evidence="1">
    <location>
        <begin position="689"/>
        <end position="711"/>
    </location>
</feature>
<dbReference type="AlphaFoldDB" id="A3GH70"/>
<proteinExistence type="predicted"/>
<evidence type="ECO:0000313" key="2">
    <source>
        <dbReference type="EMBL" id="EAZ63000.2"/>
    </source>
</evidence>
<comment type="caution">
    <text evidence="2">The sequence shown here is derived from an EMBL/GenBank/DDBJ whole genome shotgun (WGS) entry which is preliminary data.</text>
</comment>
<dbReference type="Proteomes" id="UP000002258">
    <property type="component" value="Chromosome 1"/>
</dbReference>